<dbReference type="InterPro" id="IPR002575">
    <property type="entry name" value="Aminoglycoside_PTrfase"/>
</dbReference>
<keyword evidence="3" id="KW-1185">Reference proteome</keyword>
<organism evidence="2 3">
    <name type="scientific">Microseira wollei NIES-4236</name>
    <dbReference type="NCBI Taxonomy" id="2530354"/>
    <lineage>
        <taxon>Bacteria</taxon>
        <taxon>Bacillati</taxon>
        <taxon>Cyanobacteriota</taxon>
        <taxon>Cyanophyceae</taxon>
        <taxon>Oscillatoriophycideae</taxon>
        <taxon>Aerosakkonematales</taxon>
        <taxon>Aerosakkonemataceae</taxon>
        <taxon>Microseira</taxon>
    </lineage>
</organism>
<dbReference type="RefSeq" id="WP_226574386.1">
    <property type="nucleotide sequence ID" value="NZ_BLAY01000005.1"/>
</dbReference>
<dbReference type="Gene3D" id="3.90.1200.10">
    <property type="match status" value="1"/>
</dbReference>
<dbReference type="EMBL" id="BLAY01000005">
    <property type="protein sequence ID" value="GET35815.1"/>
    <property type="molecule type" value="Genomic_DNA"/>
</dbReference>
<dbReference type="Proteomes" id="UP001050975">
    <property type="component" value="Unassembled WGS sequence"/>
</dbReference>
<dbReference type="GO" id="GO:0016301">
    <property type="term" value="F:kinase activity"/>
    <property type="evidence" value="ECO:0007669"/>
    <property type="project" value="UniProtKB-KW"/>
</dbReference>
<feature type="domain" description="Aminoglycoside phosphotransferase" evidence="1">
    <location>
        <begin position="72"/>
        <end position="250"/>
    </location>
</feature>
<accession>A0AAV3X6V7</accession>
<sequence length="294" mass="32599">MSLSEKPERSALTARAVAAAVSIATAHGINIDEPQVIADAYSVRIHLKPAPIVARVSTITSLLRSPIESWLLRELSVAEFLASKGANVVPPSDILPPGPHYYDGLFMTFWRYFQPVSDALPESAIVGKMLAELHAVLRDYPGYLPLLAPPLNDIPRGLERIERAGDILPKSDLTLLQETYDKLLPQLNNSASLLQPLHGDAHAFNLIPTADGLLWNDFEDTCIGPVAWDLINLDDEGRAAYPDAPDSATLEPYIKMRQLHGIVWVYALLPEFPNWVAHVKVMLDDLRERSQRLH</sequence>
<dbReference type="InterPro" id="IPR011009">
    <property type="entry name" value="Kinase-like_dom_sf"/>
</dbReference>
<keyword evidence="2" id="KW-0418">Kinase</keyword>
<protein>
    <submittedName>
        <fullName evidence="2">Stress response kinase A</fullName>
    </submittedName>
</protein>
<evidence type="ECO:0000313" key="2">
    <source>
        <dbReference type="EMBL" id="GET35815.1"/>
    </source>
</evidence>
<dbReference type="AlphaFoldDB" id="A0AAV3X6V7"/>
<gene>
    <name evidence="2" type="primary">srkA</name>
    <name evidence="2" type="ORF">MiSe_05610</name>
</gene>
<dbReference type="SUPFAM" id="SSF56112">
    <property type="entry name" value="Protein kinase-like (PK-like)"/>
    <property type="match status" value="1"/>
</dbReference>
<dbReference type="Pfam" id="PF01636">
    <property type="entry name" value="APH"/>
    <property type="match status" value="1"/>
</dbReference>
<keyword evidence="2" id="KW-0808">Transferase</keyword>
<name>A0AAV3X6V7_9CYAN</name>
<evidence type="ECO:0000313" key="3">
    <source>
        <dbReference type="Proteomes" id="UP001050975"/>
    </source>
</evidence>
<reference evidence="2" key="1">
    <citation type="submission" date="2019-10" db="EMBL/GenBank/DDBJ databases">
        <title>Draft genome sequece of Microseira wollei NIES-4236.</title>
        <authorList>
            <person name="Yamaguchi H."/>
            <person name="Suzuki S."/>
            <person name="Kawachi M."/>
        </authorList>
    </citation>
    <scope>NUCLEOTIDE SEQUENCE</scope>
    <source>
        <strain evidence="2">NIES-4236</strain>
    </source>
</reference>
<evidence type="ECO:0000259" key="1">
    <source>
        <dbReference type="Pfam" id="PF01636"/>
    </source>
</evidence>
<proteinExistence type="predicted"/>
<comment type="caution">
    <text evidence="2">The sequence shown here is derived from an EMBL/GenBank/DDBJ whole genome shotgun (WGS) entry which is preliminary data.</text>
</comment>